<evidence type="ECO:0000256" key="2">
    <source>
        <dbReference type="ARBA" id="ARBA00022692"/>
    </source>
</evidence>
<dbReference type="AlphaFoldDB" id="A0AAP2CIN6"/>
<dbReference type="Gene3D" id="1.20.120.350">
    <property type="entry name" value="Voltage-gated potassium channels. Chain C"/>
    <property type="match status" value="1"/>
</dbReference>
<keyword evidence="2 6" id="KW-0812">Transmembrane</keyword>
<keyword evidence="4 6" id="KW-0472">Membrane</keyword>
<accession>A0AAP2CIN6</accession>
<name>A0AAP2CIN6_9BACT</name>
<gene>
    <name evidence="7" type="ORF">KI659_11085</name>
</gene>
<comment type="caution">
    <text evidence="7">The sequence shown here is derived from an EMBL/GenBank/DDBJ whole genome shotgun (WGS) entry which is preliminary data.</text>
</comment>
<feature type="transmembrane region" description="Helical" evidence="6">
    <location>
        <begin position="231"/>
        <end position="256"/>
    </location>
</feature>
<organism evidence="7 8">
    <name type="scientific">Litoribacter ruber</name>
    <dbReference type="NCBI Taxonomy" id="702568"/>
    <lineage>
        <taxon>Bacteria</taxon>
        <taxon>Pseudomonadati</taxon>
        <taxon>Bacteroidota</taxon>
        <taxon>Cytophagia</taxon>
        <taxon>Cytophagales</taxon>
        <taxon>Cyclobacteriaceae</taxon>
        <taxon>Litoribacter</taxon>
    </lineage>
</organism>
<dbReference type="InterPro" id="IPR027359">
    <property type="entry name" value="Volt_channel_dom_sf"/>
</dbReference>
<feature type="transmembrane region" description="Helical" evidence="6">
    <location>
        <begin position="198"/>
        <end position="219"/>
    </location>
</feature>
<comment type="subcellular location">
    <subcellularLocation>
        <location evidence="1">Membrane</location>
        <topology evidence="1">Multi-pass membrane protein</topology>
    </subcellularLocation>
</comment>
<evidence type="ECO:0000256" key="5">
    <source>
        <dbReference type="SAM" id="Coils"/>
    </source>
</evidence>
<evidence type="ECO:0000313" key="8">
    <source>
        <dbReference type="Proteomes" id="UP001319104"/>
    </source>
</evidence>
<sequence>MMENGSKGKLIEKIQNCDNPYLLKQLEALVNREKALDPLGNFSQEYPILLESHTSRDLRIFKNMESPVDNPLSRYDTKATPYFFYISVLMLMISAAILNSISHDEENLFIAVFQAKTAAIYWSIWFVYLLDFGLILFLARKHNQKIATGEFIFRIFALAFPPLRMVSRHIQNIELVWVPFFGWSQSNEGLLKLLKRKFSLPMIFIALLILPVLIVEWKFYDEVSTFLETDLTFLLDMVQAFIWMAFAFEFILMFSVSNERLDYVKRNWIDVVIILLPFIAFVRSIRLIKIARLTQIARGYKLRGILMKARQGLIFANFFYRILTIKPTFQIKNLKKQLDKNQREREEIEEQLIELYRVLKAKKAT</sequence>
<evidence type="ECO:0000256" key="6">
    <source>
        <dbReference type="SAM" id="Phobius"/>
    </source>
</evidence>
<protein>
    <recommendedName>
        <fullName evidence="9">Ion transport domain-containing protein</fullName>
    </recommendedName>
</protein>
<feature type="transmembrane region" description="Helical" evidence="6">
    <location>
        <begin position="119"/>
        <end position="139"/>
    </location>
</feature>
<evidence type="ECO:0000256" key="1">
    <source>
        <dbReference type="ARBA" id="ARBA00004141"/>
    </source>
</evidence>
<feature type="coiled-coil region" evidence="5">
    <location>
        <begin position="331"/>
        <end position="365"/>
    </location>
</feature>
<reference evidence="7 8" key="1">
    <citation type="submission" date="2021-05" db="EMBL/GenBank/DDBJ databases">
        <authorList>
            <person name="Zhang Z.D."/>
            <person name="Osman G."/>
        </authorList>
    </citation>
    <scope>NUCLEOTIDE SEQUENCE [LARGE SCALE GENOMIC DNA]</scope>
    <source>
        <strain evidence="7 8">KCTC 32217</strain>
    </source>
</reference>
<evidence type="ECO:0008006" key="9">
    <source>
        <dbReference type="Google" id="ProtNLM"/>
    </source>
</evidence>
<feature type="transmembrane region" description="Helical" evidence="6">
    <location>
        <begin position="268"/>
        <end position="288"/>
    </location>
</feature>
<evidence type="ECO:0000256" key="4">
    <source>
        <dbReference type="ARBA" id="ARBA00023136"/>
    </source>
</evidence>
<keyword evidence="3 6" id="KW-1133">Transmembrane helix</keyword>
<dbReference type="SUPFAM" id="SSF81324">
    <property type="entry name" value="Voltage-gated potassium channels"/>
    <property type="match status" value="1"/>
</dbReference>
<dbReference type="RefSeq" id="WP_213945412.1">
    <property type="nucleotide sequence ID" value="NZ_JAHCMY010000005.1"/>
</dbReference>
<dbReference type="EMBL" id="JAHCMY010000005">
    <property type="protein sequence ID" value="MBS9524560.1"/>
    <property type="molecule type" value="Genomic_DNA"/>
</dbReference>
<keyword evidence="8" id="KW-1185">Reference proteome</keyword>
<feature type="transmembrane region" description="Helical" evidence="6">
    <location>
        <begin position="82"/>
        <end position="99"/>
    </location>
</feature>
<keyword evidence="5" id="KW-0175">Coiled coil</keyword>
<dbReference type="GO" id="GO:0016020">
    <property type="term" value="C:membrane"/>
    <property type="evidence" value="ECO:0007669"/>
    <property type="project" value="UniProtKB-SubCell"/>
</dbReference>
<evidence type="ECO:0000256" key="3">
    <source>
        <dbReference type="ARBA" id="ARBA00022989"/>
    </source>
</evidence>
<dbReference type="Proteomes" id="UP001319104">
    <property type="component" value="Unassembled WGS sequence"/>
</dbReference>
<proteinExistence type="predicted"/>
<evidence type="ECO:0000313" key="7">
    <source>
        <dbReference type="EMBL" id="MBS9524560.1"/>
    </source>
</evidence>